<dbReference type="AlphaFoldDB" id="N0BE83"/>
<dbReference type="EMBL" id="CP005290">
    <property type="protein sequence ID" value="AGK60522.1"/>
    <property type="molecule type" value="Genomic_DNA"/>
</dbReference>
<proteinExistence type="predicted"/>
<dbReference type="Proteomes" id="UP000013307">
    <property type="component" value="Chromosome"/>
</dbReference>
<dbReference type="InterPro" id="IPR036390">
    <property type="entry name" value="WH_DNA-bd_sf"/>
</dbReference>
<dbReference type="Gene3D" id="1.10.10.10">
    <property type="entry name" value="Winged helix-like DNA-binding domain superfamily/Winged helix DNA-binding domain"/>
    <property type="match status" value="1"/>
</dbReference>
<dbReference type="SUPFAM" id="SSF46785">
    <property type="entry name" value="Winged helix' DNA-binding domain"/>
    <property type="match status" value="1"/>
</dbReference>
<dbReference type="STRING" id="387631.Asulf_00499"/>
<reference evidence="1 2" key="1">
    <citation type="journal article" date="2013" name="Genome Announc.">
        <title>Complete Genome Sequence of the Thermophilic and Facultatively Chemolithoautotrophic Sulfate Reducer Archaeoglobus sulfaticallidus Strain PM70-1T.</title>
        <authorList>
            <person name="Stokke R."/>
            <person name="Hocking W.P."/>
            <person name="Steinsbu B.O."/>
            <person name="Steen I.H."/>
        </authorList>
    </citation>
    <scope>NUCLEOTIDE SEQUENCE [LARGE SCALE GENOMIC DNA]</scope>
    <source>
        <strain evidence="1">PM70-1</strain>
    </source>
</reference>
<dbReference type="HOGENOM" id="CLU_142652_0_0_2"/>
<name>N0BE83_9EURY</name>
<gene>
    <name evidence="1" type="ORF">Asulf_00499</name>
</gene>
<dbReference type="RefSeq" id="WP_015590121.1">
    <property type="nucleotide sequence ID" value="NC_021169.1"/>
</dbReference>
<dbReference type="InterPro" id="IPR036388">
    <property type="entry name" value="WH-like_DNA-bd_sf"/>
</dbReference>
<keyword evidence="2" id="KW-1185">Reference proteome</keyword>
<dbReference type="eggNOG" id="arCOG01059">
    <property type="taxonomic scope" value="Archaea"/>
</dbReference>
<dbReference type="KEGG" id="ast:Asulf_00499"/>
<evidence type="ECO:0000313" key="1">
    <source>
        <dbReference type="EMBL" id="AGK60522.1"/>
    </source>
</evidence>
<evidence type="ECO:0000313" key="2">
    <source>
        <dbReference type="Proteomes" id="UP000013307"/>
    </source>
</evidence>
<dbReference type="GeneID" id="15392143"/>
<accession>N0BE83</accession>
<sequence length="153" mass="17820">MSLEKMFLHEKTVEIMLKILEAEEKGEEAYPLGISKEVGSPYSYISKVLSEFEENALIESEFKGRVRVVKFTRDGRKIAELFKRLRAELNKDFVARKKLSVLEEVLNQANGDDPFRILAPVRTELEILKRQTSDKEALEKIRDFEMKIKEIIN</sequence>
<protein>
    <submittedName>
        <fullName evidence="1">Putative transcriptional regulator</fullName>
    </submittedName>
</protein>
<organism evidence="1 2">
    <name type="scientific">Archaeoglobus sulfaticallidus PM70-1</name>
    <dbReference type="NCBI Taxonomy" id="387631"/>
    <lineage>
        <taxon>Archaea</taxon>
        <taxon>Methanobacteriati</taxon>
        <taxon>Methanobacteriota</taxon>
        <taxon>Archaeoglobi</taxon>
        <taxon>Archaeoglobales</taxon>
        <taxon>Archaeoglobaceae</taxon>
        <taxon>Archaeoglobus</taxon>
    </lineage>
</organism>